<dbReference type="RefSeq" id="WP_137642205.1">
    <property type="nucleotide sequence ID" value="NZ_BJEA01000006.1"/>
</dbReference>
<keyword evidence="3" id="KW-1185">Reference proteome</keyword>
<dbReference type="Proteomes" id="UP001589691">
    <property type="component" value="Unassembled WGS sequence"/>
</dbReference>
<keyword evidence="1" id="KW-1133">Transmembrane helix</keyword>
<feature type="transmembrane region" description="Helical" evidence="1">
    <location>
        <begin position="33"/>
        <end position="51"/>
    </location>
</feature>
<evidence type="ECO:0000313" key="2">
    <source>
        <dbReference type="EMBL" id="MFB9768684.1"/>
    </source>
</evidence>
<keyword evidence="1" id="KW-0812">Transmembrane</keyword>
<accession>A0ABV5WRA4</accession>
<dbReference type="Pfam" id="PF03596">
    <property type="entry name" value="Cad"/>
    <property type="match status" value="1"/>
</dbReference>
<dbReference type="InterPro" id="IPR004676">
    <property type="entry name" value="Cd-R_transporter"/>
</dbReference>
<gene>
    <name evidence="2" type="ORF">ACFFLI_02205</name>
</gene>
<feature type="transmembrane region" description="Helical" evidence="1">
    <location>
        <begin position="164"/>
        <end position="187"/>
    </location>
</feature>
<proteinExistence type="predicted"/>
<feature type="transmembrane region" description="Helical" evidence="1">
    <location>
        <begin position="122"/>
        <end position="144"/>
    </location>
</feature>
<feature type="transmembrane region" description="Helical" evidence="1">
    <location>
        <begin position="57"/>
        <end position="76"/>
    </location>
</feature>
<comment type="caution">
    <text evidence="2">The sequence shown here is derived from an EMBL/GenBank/DDBJ whole genome shotgun (WGS) entry which is preliminary data.</text>
</comment>
<reference evidence="2 3" key="1">
    <citation type="submission" date="2024-09" db="EMBL/GenBank/DDBJ databases">
        <authorList>
            <person name="Sun Q."/>
            <person name="Mori K."/>
        </authorList>
    </citation>
    <scope>NUCLEOTIDE SEQUENCE [LARGE SCALE GENOMIC DNA]</scope>
    <source>
        <strain evidence="2 3">TBRC 4576</strain>
    </source>
</reference>
<evidence type="ECO:0000256" key="1">
    <source>
        <dbReference type="SAM" id="Phobius"/>
    </source>
</evidence>
<evidence type="ECO:0000313" key="3">
    <source>
        <dbReference type="Proteomes" id="UP001589691"/>
    </source>
</evidence>
<feature type="transmembrane region" description="Helical" evidence="1">
    <location>
        <begin position="96"/>
        <end position="116"/>
    </location>
</feature>
<dbReference type="EMBL" id="JBHLZY010000005">
    <property type="protein sequence ID" value="MFB9768684.1"/>
    <property type="molecule type" value="Genomic_DNA"/>
</dbReference>
<feature type="transmembrane region" description="Helical" evidence="1">
    <location>
        <begin position="6"/>
        <end position="26"/>
    </location>
</feature>
<name>A0ABV5WRA4_9LACO</name>
<keyword evidence="1" id="KW-0472">Membrane</keyword>
<protein>
    <submittedName>
        <fullName evidence="2">Cadmium resistance transporter</fullName>
    </submittedName>
</protein>
<organism evidence="2 3">
    <name type="scientific">Lactiplantibacillus modestisalitolerans</name>
    <dbReference type="NCBI Taxonomy" id="1457219"/>
    <lineage>
        <taxon>Bacteria</taxon>
        <taxon>Bacillati</taxon>
        <taxon>Bacillota</taxon>
        <taxon>Bacilli</taxon>
        <taxon>Lactobacillales</taxon>
        <taxon>Lactobacillaceae</taxon>
        <taxon>Lactiplantibacillus</taxon>
    </lineage>
</organism>
<sequence length="188" mass="20891">MNYGVLGLTFLSVNLDFFVMLLFLLNRYRLRQVLLGYVLGTSLLLILSYLIGQTLALWLPEWALGVLGVLPIWLALRSDDDDQAKQSQRAPVLAVLLTYLSVCTGCNLAIFLPVLVGATLPAFLTALALIVVLSGVSVLVINWVAQLPRVTSLLATYGERLMRFCYVLIGLYVFWDSGLVAHVWQFLN</sequence>